<proteinExistence type="predicted"/>
<evidence type="ECO:0000259" key="2">
    <source>
        <dbReference type="PROSITE" id="PS51084"/>
    </source>
</evidence>
<dbReference type="PROSITE" id="PS51084">
    <property type="entry name" value="HIT_2"/>
    <property type="match status" value="1"/>
</dbReference>
<feature type="short sequence motif" description="Histidine triad motif" evidence="1">
    <location>
        <begin position="90"/>
        <end position="94"/>
    </location>
</feature>
<evidence type="ECO:0000313" key="3">
    <source>
        <dbReference type="EMBL" id="QNF29960.1"/>
    </source>
</evidence>
<sequence length="120" mass="13898">MSCIFCYMNEIIFENNLAQAFFDKYPVTKGHLLIIPKRHVENYFDLTSEEKQAIDDLLFKGKKLLDQQLKPDGYNIGINNGEAAGQTIFHVHVHLIPRYRGDMKEPRGGVRGVIPEKRMY</sequence>
<dbReference type="Pfam" id="PF01230">
    <property type="entry name" value="HIT"/>
    <property type="match status" value="1"/>
</dbReference>
<name>A0ABX6SAK0_9BACI</name>
<dbReference type="SUPFAM" id="SSF54197">
    <property type="entry name" value="HIT-like"/>
    <property type="match status" value="1"/>
</dbReference>
<feature type="domain" description="HIT" evidence="2">
    <location>
        <begin position="1"/>
        <end position="105"/>
    </location>
</feature>
<dbReference type="InterPro" id="IPR036265">
    <property type="entry name" value="HIT-like_sf"/>
</dbReference>
<reference evidence="3 4" key="1">
    <citation type="submission" date="2020-06" db="EMBL/GenBank/DDBJ databases">
        <title>Metabacillus dokdonensis sp. nov., isolated from the rhizosphere of Elymus tsukushiensis, a plant native to the Dokdo Islands, Republic of Korea.</title>
        <authorList>
            <person name="Lee S.Y."/>
            <person name="Hwang Y.J."/>
            <person name="Son J.S."/>
            <person name="Ghim S.Y."/>
        </authorList>
    </citation>
    <scope>NUCLEOTIDE SEQUENCE [LARGE SCALE GENOMIC DNA]</scope>
    <source>
        <strain evidence="3 4">KUDC1714</strain>
    </source>
</reference>
<evidence type="ECO:0000313" key="4">
    <source>
        <dbReference type="Proteomes" id="UP000515490"/>
    </source>
</evidence>
<dbReference type="PRINTS" id="PR00332">
    <property type="entry name" value="HISTRIAD"/>
</dbReference>
<dbReference type="Gene3D" id="3.30.428.10">
    <property type="entry name" value="HIT-like"/>
    <property type="match status" value="1"/>
</dbReference>
<protein>
    <submittedName>
        <fullName evidence="3">HIT family protein</fullName>
    </submittedName>
</protein>
<dbReference type="InterPro" id="IPR001310">
    <property type="entry name" value="Histidine_triad_HIT"/>
</dbReference>
<keyword evidence="4" id="KW-1185">Reference proteome</keyword>
<dbReference type="InterPro" id="IPR052908">
    <property type="entry name" value="AP-4-A_phosphorylase"/>
</dbReference>
<dbReference type="InterPro" id="IPR019808">
    <property type="entry name" value="Histidine_triad_CS"/>
</dbReference>
<dbReference type="Proteomes" id="UP000515490">
    <property type="component" value="Chromosome"/>
</dbReference>
<dbReference type="EMBL" id="CP055263">
    <property type="protein sequence ID" value="QNF29960.1"/>
    <property type="molecule type" value="Genomic_DNA"/>
</dbReference>
<dbReference type="PANTHER" id="PTHR42997:SF1">
    <property type="entry name" value="AP-4-A PHOSPHORYLASE"/>
    <property type="match status" value="1"/>
</dbReference>
<evidence type="ECO:0000256" key="1">
    <source>
        <dbReference type="PROSITE-ProRule" id="PRU00464"/>
    </source>
</evidence>
<accession>A0ABX6SAK0</accession>
<dbReference type="PROSITE" id="PS00892">
    <property type="entry name" value="HIT_1"/>
    <property type="match status" value="1"/>
</dbReference>
<dbReference type="InterPro" id="IPR011146">
    <property type="entry name" value="HIT-like"/>
</dbReference>
<organism evidence="3 4">
    <name type="scientific">Metabacillus elymi</name>
    <dbReference type="NCBI Taxonomy" id="2745198"/>
    <lineage>
        <taxon>Bacteria</taxon>
        <taxon>Bacillati</taxon>
        <taxon>Bacillota</taxon>
        <taxon>Bacilli</taxon>
        <taxon>Bacillales</taxon>
        <taxon>Bacillaceae</taxon>
        <taxon>Metabacillus</taxon>
    </lineage>
</organism>
<dbReference type="RefSeq" id="WP_185653287.1">
    <property type="nucleotide sequence ID" value="NZ_CP055263.1"/>
</dbReference>
<gene>
    <name evidence="3" type="ORF">HUW50_22205</name>
</gene>
<dbReference type="PANTHER" id="PTHR42997">
    <property type="entry name" value="HIT FAMILY HYDROLASE"/>
    <property type="match status" value="1"/>
</dbReference>